<dbReference type="EMBL" id="BPLR01004813">
    <property type="protein sequence ID" value="GIX97726.1"/>
    <property type="molecule type" value="Genomic_DNA"/>
</dbReference>
<keyword evidence="2" id="KW-1185">Reference proteome</keyword>
<accession>A0AAV4PKY1</accession>
<organism evidence="1 2">
    <name type="scientific">Caerostris extrusa</name>
    <name type="common">Bark spider</name>
    <name type="synonym">Caerostris bankana</name>
    <dbReference type="NCBI Taxonomy" id="172846"/>
    <lineage>
        <taxon>Eukaryota</taxon>
        <taxon>Metazoa</taxon>
        <taxon>Ecdysozoa</taxon>
        <taxon>Arthropoda</taxon>
        <taxon>Chelicerata</taxon>
        <taxon>Arachnida</taxon>
        <taxon>Araneae</taxon>
        <taxon>Araneomorphae</taxon>
        <taxon>Entelegynae</taxon>
        <taxon>Araneoidea</taxon>
        <taxon>Araneidae</taxon>
        <taxon>Caerostris</taxon>
    </lineage>
</organism>
<comment type="caution">
    <text evidence="1">The sequence shown here is derived from an EMBL/GenBank/DDBJ whole genome shotgun (WGS) entry which is preliminary data.</text>
</comment>
<dbReference type="AlphaFoldDB" id="A0AAV4PKY1"/>
<name>A0AAV4PKY1_CAEEX</name>
<sequence length="132" mass="15059">MIQVQKFNLTRKKLNTGPGRDLNPGPLAPKARIIPLDHRATRVLLAFMFVYGIVLTEISDPEYIGNPLSLLLFCRKKNITDKETDTKGIRRRKKIGEQRSLLRENSERGIVMDARTIGSNFEGRKIERGVKI</sequence>
<protein>
    <submittedName>
        <fullName evidence="1">Uncharacterized protein</fullName>
    </submittedName>
</protein>
<gene>
    <name evidence="1" type="ORF">CEXT_533011</name>
</gene>
<dbReference type="Proteomes" id="UP001054945">
    <property type="component" value="Unassembled WGS sequence"/>
</dbReference>
<proteinExistence type="predicted"/>
<evidence type="ECO:0000313" key="2">
    <source>
        <dbReference type="Proteomes" id="UP001054945"/>
    </source>
</evidence>
<evidence type="ECO:0000313" key="1">
    <source>
        <dbReference type="EMBL" id="GIX97726.1"/>
    </source>
</evidence>
<reference evidence="1 2" key="1">
    <citation type="submission" date="2021-06" db="EMBL/GenBank/DDBJ databases">
        <title>Caerostris extrusa draft genome.</title>
        <authorList>
            <person name="Kono N."/>
            <person name="Arakawa K."/>
        </authorList>
    </citation>
    <scope>NUCLEOTIDE SEQUENCE [LARGE SCALE GENOMIC DNA]</scope>
</reference>